<feature type="region of interest" description="Disordered" evidence="1">
    <location>
        <begin position="1"/>
        <end position="42"/>
    </location>
</feature>
<name>A0A183BGM1_9TREM</name>
<evidence type="ECO:0000313" key="3">
    <source>
        <dbReference type="Proteomes" id="UP000272942"/>
    </source>
</evidence>
<reference evidence="4" key="1">
    <citation type="submission" date="2016-06" db="UniProtKB">
        <authorList>
            <consortium name="WormBaseParasite"/>
        </authorList>
    </citation>
    <scope>IDENTIFICATION</scope>
</reference>
<gene>
    <name evidence="2" type="ORF">ECPE_LOCUS18356</name>
</gene>
<protein>
    <submittedName>
        <fullName evidence="4">SAM domain-containing protein</fullName>
    </submittedName>
</protein>
<dbReference type="EMBL" id="UZAN01077591">
    <property type="protein sequence ID" value="VDP96173.1"/>
    <property type="molecule type" value="Genomic_DNA"/>
</dbReference>
<evidence type="ECO:0000313" key="2">
    <source>
        <dbReference type="EMBL" id="VDP96173.1"/>
    </source>
</evidence>
<accession>A0A183BGM1</accession>
<dbReference type="AlphaFoldDB" id="A0A183BGM1"/>
<sequence>MEVLGEKMNEDSSEVESTDRRQQLADNSTEQTDANSAIDEGMVHDTVDAINTTSPMITDLDASRECVIQDHQISSTCVPNETSLKQWLQLADLKLHKVGHKSARFRLK</sequence>
<keyword evidence="3" id="KW-1185">Reference proteome</keyword>
<organism evidence="4">
    <name type="scientific">Echinostoma caproni</name>
    <dbReference type="NCBI Taxonomy" id="27848"/>
    <lineage>
        <taxon>Eukaryota</taxon>
        <taxon>Metazoa</taxon>
        <taxon>Spiralia</taxon>
        <taxon>Lophotrochozoa</taxon>
        <taxon>Platyhelminthes</taxon>
        <taxon>Trematoda</taxon>
        <taxon>Digenea</taxon>
        <taxon>Plagiorchiida</taxon>
        <taxon>Echinostomata</taxon>
        <taxon>Echinostomatoidea</taxon>
        <taxon>Echinostomatidae</taxon>
        <taxon>Echinostoma</taxon>
    </lineage>
</organism>
<feature type="compositionally biased region" description="Basic and acidic residues" evidence="1">
    <location>
        <begin position="1"/>
        <end position="10"/>
    </location>
</feature>
<dbReference type="WBParaSite" id="ECPE_0001840601-mRNA-1">
    <property type="protein sequence ID" value="ECPE_0001840601-mRNA-1"/>
    <property type="gene ID" value="ECPE_0001840601"/>
</dbReference>
<proteinExistence type="predicted"/>
<dbReference type="Proteomes" id="UP000272942">
    <property type="component" value="Unassembled WGS sequence"/>
</dbReference>
<feature type="compositionally biased region" description="Polar residues" evidence="1">
    <location>
        <begin position="24"/>
        <end position="35"/>
    </location>
</feature>
<evidence type="ECO:0000256" key="1">
    <source>
        <dbReference type="SAM" id="MobiDB-lite"/>
    </source>
</evidence>
<evidence type="ECO:0000313" key="4">
    <source>
        <dbReference type="WBParaSite" id="ECPE_0001840601-mRNA-1"/>
    </source>
</evidence>
<reference evidence="2 3" key="2">
    <citation type="submission" date="2018-11" db="EMBL/GenBank/DDBJ databases">
        <authorList>
            <consortium name="Pathogen Informatics"/>
        </authorList>
    </citation>
    <scope>NUCLEOTIDE SEQUENCE [LARGE SCALE GENOMIC DNA]</scope>
    <source>
        <strain evidence="2 3">Egypt</strain>
    </source>
</reference>